<protein>
    <recommendedName>
        <fullName evidence="4">RING-type domain-containing protein</fullName>
    </recommendedName>
</protein>
<organism evidence="2 3">
    <name type="scientific">Porites lobata</name>
    <dbReference type="NCBI Taxonomy" id="104759"/>
    <lineage>
        <taxon>Eukaryota</taxon>
        <taxon>Metazoa</taxon>
        <taxon>Cnidaria</taxon>
        <taxon>Anthozoa</taxon>
        <taxon>Hexacorallia</taxon>
        <taxon>Scleractinia</taxon>
        <taxon>Fungiina</taxon>
        <taxon>Poritidae</taxon>
        <taxon>Porites</taxon>
    </lineage>
</organism>
<name>A0ABN8RV57_9CNID</name>
<keyword evidence="3" id="KW-1185">Reference proteome</keyword>
<accession>A0ABN8RV57</accession>
<dbReference type="SUPFAM" id="SSF57850">
    <property type="entry name" value="RING/U-box"/>
    <property type="match status" value="1"/>
</dbReference>
<dbReference type="Proteomes" id="UP001159405">
    <property type="component" value="Unassembled WGS sequence"/>
</dbReference>
<feature type="region of interest" description="Disordered" evidence="1">
    <location>
        <begin position="179"/>
        <end position="211"/>
    </location>
</feature>
<proteinExistence type="predicted"/>
<evidence type="ECO:0000313" key="3">
    <source>
        <dbReference type="Proteomes" id="UP001159405"/>
    </source>
</evidence>
<reference evidence="2 3" key="1">
    <citation type="submission" date="2022-05" db="EMBL/GenBank/DDBJ databases">
        <authorList>
            <consortium name="Genoscope - CEA"/>
            <person name="William W."/>
        </authorList>
    </citation>
    <scope>NUCLEOTIDE SEQUENCE [LARGE SCALE GENOMIC DNA]</scope>
</reference>
<sequence length="485" mass="53964">MIRIWTMFLCLERRHYNKAPLVWLAMVTHWGMHHPGLYQMLQSNLVLSKLKAKCAKILADIFAEIAKHPGNAVISGQGKNAKVNLPRLFGEEEMKTKILPLGHCSTNPPNERKRCDLPSCTVTGEEAWMIFEGCSHSFHLKCMSDDINFCPLCQQFLREKAKQLSETAINAILDVNSKESVDRPHVASSDNNDSITNDEEEASDNDTTNDNNLKELIQKCGHPRKGHEFPKNRDVQCPHCKDGICASNVCPRQAQPTSHPLTVGSTGNTHYNINTHYNVTDWLLPHQIAQSTIFGISIGSNASTVIAVMGARKFLDGQLSIPTSENVLSCIAVFADAMREGNMHYNTLNLPSHQPNLDVNETLQTRDDNFGLEVTEELGLFSPLYLENKIIDITHHQENSAAVLITPPGKSMLLCFNKSQQTIALFESHTHGNNGGLIAACKYNNIHNFVSFLNDMCSRYWGSSLAGAILPFLNDVRKTHPKSPG</sequence>
<gene>
    <name evidence="2" type="ORF">PLOB_00025837</name>
</gene>
<evidence type="ECO:0000256" key="1">
    <source>
        <dbReference type="SAM" id="MobiDB-lite"/>
    </source>
</evidence>
<evidence type="ECO:0008006" key="4">
    <source>
        <dbReference type="Google" id="ProtNLM"/>
    </source>
</evidence>
<dbReference type="EMBL" id="CALNXK010000305">
    <property type="protein sequence ID" value="CAH3181751.1"/>
    <property type="molecule type" value="Genomic_DNA"/>
</dbReference>
<evidence type="ECO:0000313" key="2">
    <source>
        <dbReference type="EMBL" id="CAH3181751.1"/>
    </source>
</evidence>
<comment type="caution">
    <text evidence="2">The sequence shown here is derived from an EMBL/GenBank/DDBJ whole genome shotgun (WGS) entry which is preliminary data.</text>
</comment>